<evidence type="ECO:0000313" key="4">
    <source>
        <dbReference type="Proteomes" id="UP000192223"/>
    </source>
</evidence>
<keyword evidence="2" id="KW-0479">Metal-binding</keyword>
<dbReference type="GO" id="GO:0016787">
    <property type="term" value="F:hydrolase activity"/>
    <property type="evidence" value="ECO:0007669"/>
    <property type="project" value="UniProtKB-KW"/>
</dbReference>
<dbReference type="Proteomes" id="UP000192223">
    <property type="component" value="Unplaced"/>
</dbReference>
<evidence type="ECO:0000313" key="5">
    <source>
        <dbReference type="RefSeq" id="XP_018327595.1"/>
    </source>
</evidence>
<dbReference type="Pfam" id="PF01557">
    <property type="entry name" value="FAA_hydrolase"/>
    <property type="match status" value="1"/>
</dbReference>
<dbReference type="InterPro" id="IPR051121">
    <property type="entry name" value="FAH"/>
</dbReference>
<evidence type="ECO:0000256" key="2">
    <source>
        <dbReference type="ARBA" id="ARBA00022723"/>
    </source>
</evidence>
<dbReference type="AlphaFoldDB" id="A0A1W4X5I7"/>
<dbReference type="InParanoid" id="A0A1W4X5I7"/>
<dbReference type="KEGG" id="apln:108738604"/>
<gene>
    <name evidence="5" type="primary">LOC108738604</name>
</gene>
<name>A0A1W4X5I7_AGRPL</name>
<evidence type="ECO:0000259" key="3">
    <source>
        <dbReference type="Pfam" id="PF01557"/>
    </source>
</evidence>
<reference evidence="5" key="1">
    <citation type="submission" date="2025-08" db="UniProtKB">
        <authorList>
            <consortium name="RefSeq"/>
        </authorList>
    </citation>
    <scope>IDENTIFICATION</scope>
    <source>
        <tissue evidence="5">Entire body</tissue>
    </source>
</reference>
<comment type="similarity">
    <text evidence="1">Belongs to the FAH family.</text>
</comment>
<dbReference type="SUPFAM" id="SSF56529">
    <property type="entry name" value="FAH"/>
    <property type="match status" value="1"/>
</dbReference>
<dbReference type="STRING" id="224129.A0A1W4X5I7"/>
<dbReference type="OrthoDB" id="411064at2759"/>
<organism evidence="4 5">
    <name type="scientific">Agrilus planipennis</name>
    <name type="common">Emerald ash borer</name>
    <name type="synonym">Agrilus marcopoli</name>
    <dbReference type="NCBI Taxonomy" id="224129"/>
    <lineage>
        <taxon>Eukaryota</taxon>
        <taxon>Metazoa</taxon>
        <taxon>Ecdysozoa</taxon>
        <taxon>Arthropoda</taxon>
        <taxon>Hexapoda</taxon>
        <taxon>Insecta</taxon>
        <taxon>Pterygota</taxon>
        <taxon>Neoptera</taxon>
        <taxon>Endopterygota</taxon>
        <taxon>Coleoptera</taxon>
        <taxon>Polyphaga</taxon>
        <taxon>Elateriformia</taxon>
        <taxon>Buprestoidea</taxon>
        <taxon>Buprestidae</taxon>
        <taxon>Agrilinae</taxon>
        <taxon>Agrilus</taxon>
    </lineage>
</organism>
<dbReference type="Gene3D" id="3.90.850.10">
    <property type="entry name" value="Fumarylacetoacetase-like, C-terminal domain"/>
    <property type="match status" value="1"/>
</dbReference>
<evidence type="ECO:0000256" key="1">
    <source>
        <dbReference type="ARBA" id="ARBA00010211"/>
    </source>
</evidence>
<protein>
    <submittedName>
        <fullName evidence="5">Fumarylacetoacetate hydrolase domain-containing protein 2</fullName>
    </submittedName>
</protein>
<feature type="domain" description="Fumarylacetoacetase-like C-terminal" evidence="3">
    <location>
        <begin position="135"/>
        <end position="293"/>
    </location>
</feature>
<dbReference type="GeneID" id="108738604"/>
<accession>A0A1W4X5I7</accession>
<sequence>MNITVYVNSCLFAKTSNNLLRFFSKAQYNRQSINIKKSVFNFSSVRKLSTSKRVNMRFVQFKVNSGQPQLGVQVTHDGDIIDVSGVDSSIPNSFVEFLNQGDEALEKAKRIVAQGKSVIPLTSATLLAPITKPDKVACVGLNYKGHCDEQNLKYPTEPMIFSKFSSVIVGPYDNVQLPSISNMVDWEAELAVVIGKKAKGVRPDQAKDYIFGYTVAQDISARDWQKERNNGQFLLGKSMDTFCPIGPAVVAKEYISDVNNLDIKTWINGKLMQDGNTSELIFKIDYLVSYLSQ</sequence>
<dbReference type="InterPro" id="IPR011234">
    <property type="entry name" value="Fumarylacetoacetase-like_C"/>
</dbReference>
<dbReference type="RefSeq" id="XP_018327595.1">
    <property type="nucleotide sequence ID" value="XM_018472093.2"/>
</dbReference>
<dbReference type="InterPro" id="IPR036663">
    <property type="entry name" value="Fumarylacetoacetase_C_sf"/>
</dbReference>
<dbReference type="FunCoup" id="A0A1W4X5I7">
    <property type="interactions" value="73"/>
</dbReference>
<dbReference type="GO" id="GO:0046872">
    <property type="term" value="F:metal ion binding"/>
    <property type="evidence" value="ECO:0007669"/>
    <property type="project" value="UniProtKB-KW"/>
</dbReference>
<keyword evidence="4" id="KW-1185">Reference proteome</keyword>
<dbReference type="GO" id="GO:0044281">
    <property type="term" value="P:small molecule metabolic process"/>
    <property type="evidence" value="ECO:0007669"/>
    <property type="project" value="UniProtKB-ARBA"/>
</dbReference>
<keyword evidence="5" id="KW-0378">Hydrolase</keyword>
<proteinExistence type="inferred from homology"/>
<dbReference type="PANTHER" id="PTHR42796">
    <property type="entry name" value="FUMARYLACETOACETATE HYDROLASE DOMAIN-CONTAINING PROTEIN 2A-RELATED"/>
    <property type="match status" value="1"/>
</dbReference>
<dbReference type="PANTHER" id="PTHR42796:SF4">
    <property type="entry name" value="FUMARYLACETOACETATE HYDROLASE DOMAIN-CONTAINING PROTEIN 2A"/>
    <property type="match status" value="1"/>
</dbReference>